<keyword evidence="3" id="KW-1185">Reference proteome</keyword>
<organism evidence="2 3">
    <name type="scientific">Mycobacterium shinjukuense</name>
    <dbReference type="NCBI Taxonomy" id="398694"/>
    <lineage>
        <taxon>Bacteria</taxon>
        <taxon>Bacillati</taxon>
        <taxon>Actinomycetota</taxon>
        <taxon>Actinomycetes</taxon>
        <taxon>Mycobacteriales</taxon>
        <taxon>Mycobacteriaceae</taxon>
        <taxon>Mycobacterium</taxon>
    </lineage>
</organism>
<dbReference type="OrthoDB" id="4564047at2"/>
<sequence length="245" mass="26526">MDAWAVLTGRLGYESLVNCASASHGKTRRVADRMAEVLGAEVVEPESVDLETLRDYDLVGFGSGMYFTSVDARSRRLLRRLPVVDGVPAFTFFTSDAPQIPLAGYTMPIRKLLASKGFRVLGSFSCRRWDTVGPFGLVGGINKGRPDEHDLHRAAAFVGRLCARVVLSQTASGPMATDERTVLAMVRGLVAEVSPRARPFAVRLDTTFEDLGIGSLEVAELLLRVQDKVGVALPPGCGRFTSARL</sequence>
<proteinExistence type="predicted"/>
<dbReference type="EMBL" id="AP022575">
    <property type="protein sequence ID" value="BBX74091.1"/>
    <property type="molecule type" value="Genomic_DNA"/>
</dbReference>
<dbReference type="InterPro" id="IPR036736">
    <property type="entry name" value="ACP-like_sf"/>
</dbReference>
<dbReference type="Gene3D" id="1.10.1200.10">
    <property type="entry name" value="ACP-like"/>
    <property type="match status" value="1"/>
</dbReference>
<name>A0A7I7MPA7_9MYCO</name>
<evidence type="ECO:0000313" key="3">
    <source>
        <dbReference type="Proteomes" id="UP000467236"/>
    </source>
</evidence>
<dbReference type="SUPFAM" id="SSF52218">
    <property type="entry name" value="Flavoproteins"/>
    <property type="match status" value="1"/>
</dbReference>
<evidence type="ECO:0000313" key="2">
    <source>
        <dbReference type="EMBL" id="BBX74091.1"/>
    </source>
</evidence>
<accession>A0A7I7MPA7</accession>
<protein>
    <recommendedName>
        <fullName evidence="1">Carrier domain-containing protein</fullName>
    </recommendedName>
</protein>
<dbReference type="SUPFAM" id="SSF47336">
    <property type="entry name" value="ACP-like"/>
    <property type="match status" value="1"/>
</dbReference>
<dbReference type="AlphaFoldDB" id="A0A7I7MPA7"/>
<gene>
    <name evidence="2" type="ORF">MSHI_19970</name>
</gene>
<evidence type="ECO:0000259" key="1">
    <source>
        <dbReference type="Pfam" id="PF00550"/>
    </source>
</evidence>
<dbReference type="Proteomes" id="UP000467236">
    <property type="component" value="Chromosome"/>
</dbReference>
<dbReference type="InterPro" id="IPR029039">
    <property type="entry name" value="Flavoprotein-like_sf"/>
</dbReference>
<dbReference type="Pfam" id="PF00550">
    <property type="entry name" value="PP-binding"/>
    <property type="match status" value="1"/>
</dbReference>
<reference evidence="2 3" key="1">
    <citation type="journal article" date="2019" name="Emerg. Microbes Infect.">
        <title>Comprehensive subspecies identification of 175 nontuberculous mycobacteria species based on 7547 genomic profiles.</title>
        <authorList>
            <person name="Matsumoto Y."/>
            <person name="Kinjo T."/>
            <person name="Motooka D."/>
            <person name="Nabeya D."/>
            <person name="Jung N."/>
            <person name="Uechi K."/>
            <person name="Horii T."/>
            <person name="Iida T."/>
            <person name="Fujita J."/>
            <person name="Nakamura S."/>
        </authorList>
    </citation>
    <scope>NUCLEOTIDE SEQUENCE [LARGE SCALE GENOMIC DNA]</scope>
    <source>
        <strain evidence="2 3">JCM 14233</strain>
    </source>
</reference>
<dbReference type="KEGG" id="mshj:MSHI_19970"/>
<dbReference type="InterPro" id="IPR009081">
    <property type="entry name" value="PP-bd_ACP"/>
</dbReference>
<dbReference type="Gene3D" id="3.40.50.360">
    <property type="match status" value="1"/>
</dbReference>
<feature type="domain" description="Carrier" evidence="1">
    <location>
        <begin position="186"/>
        <end position="235"/>
    </location>
</feature>